<accession>A0ABS0LFE8</accession>
<dbReference type="InterPro" id="IPR036188">
    <property type="entry name" value="FAD/NAD-bd_sf"/>
</dbReference>
<protein>
    <submittedName>
        <fullName evidence="2">FAD/NAD(P)-binding protein</fullName>
    </submittedName>
</protein>
<organism evidence="2 3">
    <name type="scientific">Corynebacterium belfantii</name>
    <dbReference type="NCBI Taxonomy" id="2014537"/>
    <lineage>
        <taxon>Bacteria</taxon>
        <taxon>Bacillati</taxon>
        <taxon>Actinomycetota</taxon>
        <taxon>Actinomycetes</taxon>
        <taxon>Mycobacteriales</taxon>
        <taxon>Corynebacteriaceae</taxon>
        <taxon>Corynebacterium</taxon>
    </lineage>
</organism>
<dbReference type="SUPFAM" id="SSF51905">
    <property type="entry name" value="FAD/NAD(P)-binding domain"/>
    <property type="match status" value="2"/>
</dbReference>
<name>A0ABS0LFE8_9CORY</name>
<dbReference type="Gene3D" id="3.50.50.60">
    <property type="entry name" value="FAD/NAD(P)-binding domain"/>
    <property type="match status" value="1"/>
</dbReference>
<dbReference type="InterPro" id="IPR038732">
    <property type="entry name" value="HpyO/CreE_NAD-binding"/>
</dbReference>
<feature type="domain" description="FAD-dependent urate hydroxylase HpyO/Asp monooxygenase CreE-like FAD/NAD(P)-binding" evidence="1">
    <location>
        <begin position="1"/>
        <end position="92"/>
    </location>
</feature>
<reference evidence="2 3" key="1">
    <citation type="journal article" date="2020" name="J. Clin. Microbiol.">
        <title>Assessing the Genetic Diversity of Austrian Corynebacterium diphtheriae Clinical Isolates, 2011-2019.</title>
        <authorList>
            <person name="Schaeffer J."/>
            <person name="Huhulescu S."/>
            <person name="Stoeger A."/>
            <person name="Allerberger F."/>
            <person name="Ruppitsch W."/>
        </authorList>
    </citation>
    <scope>NUCLEOTIDE SEQUENCE [LARGE SCALE GENOMIC DNA]</scope>
    <source>
        <strain evidence="2 3">04-17</strain>
    </source>
</reference>
<evidence type="ECO:0000259" key="1">
    <source>
        <dbReference type="Pfam" id="PF13454"/>
    </source>
</evidence>
<dbReference type="Pfam" id="PF13454">
    <property type="entry name" value="NAD_binding_9"/>
    <property type="match status" value="1"/>
</dbReference>
<dbReference type="PANTHER" id="PTHR40254">
    <property type="entry name" value="BLR0577 PROTEIN"/>
    <property type="match status" value="1"/>
</dbReference>
<dbReference type="PANTHER" id="PTHR40254:SF1">
    <property type="entry name" value="BLR0577 PROTEIN"/>
    <property type="match status" value="1"/>
</dbReference>
<evidence type="ECO:0000313" key="2">
    <source>
        <dbReference type="EMBL" id="MBG9355415.1"/>
    </source>
</evidence>
<gene>
    <name evidence="2" type="ORF">I4J41_12995</name>
</gene>
<evidence type="ECO:0000313" key="3">
    <source>
        <dbReference type="Proteomes" id="UP000615580"/>
    </source>
</evidence>
<sequence length="427" mass="47187">MSISNYNKNSFVSWLDSRYPNENREYVPRFFYGEYLKDYIQTIESSSTFRFHKIECDVKRVTKNNNGYVVEFQNASGKQISIDVDQVVLALGSIVSGNPYNLMNGGGYFSDVYPISNWVDMSAISKDVAVLGCGLSAFDAVLAAANASQKTYITLYSRRGIAPDVRSPVFNIEPDPTLLTYIDSCADSGIGDKEFYQLMESLCVKHKITLPRLTRAINLLRQAPERRFSDMYDAPRSVDSTVQGCILDLAQNYITPAWAFMDDDCRENFLNTYHTVFQSFANPIPPETGRAIGRLCRTGRLRFRSGIQAVFKDGGLWNLECAGTTDKANIVVNTTKTTAGALAPEADCLIRNMIECGVAADSPFGGILINPLTNRVIAPNGYENEGLFAIGECTVGSLYYISAMTKIRNRAQSIARDLVAGKGACRG</sequence>
<comment type="caution">
    <text evidence="2">The sequence shown here is derived from an EMBL/GenBank/DDBJ whole genome shotgun (WGS) entry which is preliminary data.</text>
</comment>
<dbReference type="InterPro" id="IPR052189">
    <property type="entry name" value="L-asp_N-monooxygenase_NS-form"/>
</dbReference>
<dbReference type="EMBL" id="JADQUG010000093">
    <property type="protein sequence ID" value="MBG9355415.1"/>
    <property type="molecule type" value="Genomic_DNA"/>
</dbReference>
<keyword evidence="3" id="KW-1185">Reference proteome</keyword>
<proteinExistence type="predicted"/>
<dbReference type="Proteomes" id="UP000615580">
    <property type="component" value="Unassembled WGS sequence"/>
</dbReference>